<dbReference type="PANTHER" id="PTHR47797:SF5">
    <property type="entry name" value="CELLOBIOSE DEHYDROGENASE CYTOCHROME DOMAIN-CONTAINING PROTEIN"/>
    <property type="match status" value="1"/>
</dbReference>
<dbReference type="Proteomes" id="UP001175000">
    <property type="component" value="Unassembled WGS sequence"/>
</dbReference>
<evidence type="ECO:0000313" key="3">
    <source>
        <dbReference type="Proteomes" id="UP001175000"/>
    </source>
</evidence>
<dbReference type="CDD" id="cd09630">
    <property type="entry name" value="CDH_like_cytochrome"/>
    <property type="match status" value="1"/>
</dbReference>
<dbReference type="InterPro" id="IPR015920">
    <property type="entry name" value="Cellobiose_DH-like_cyt"/>
</dbReference>
<protein>
    <recommendedName>
        <fullName evidence="1">Cellobiose dehydrogenase-like cytochrome domain-containing protein</fullName>
    </recommendedName>
</protein>
<evidence type="ECO:0000259" key="1">
    <source>
        <dbReference type="Pfam" id="PF16010"/>
    </source>
</evidence>
<dbReference type="AlphaFoldDB" id="A0AA39XHA4"/>
<feature type="domain" description="Cellobiose dehydrogenase-like cytochrome" evidence="1">
    <location>
        <begin position="59"/>
        <end position="220"/>
    </location>
</feature>
<keyword evidence="3" id="KW-1185">Reference proteome</keyword>
<name>A0AA39XHA4_9PEZI</name>
<accession>A0AA39XHA4</accession>
<evidence type="ECO:0000313" key="2">
    <source>
        <dbReference type="EMBL" id="KAK0633992.1"/>
    </source>
</evidence>
<gene>
    <name evidence="2" type="ORF">B0T14DRAFT_508179</name>
</gene>
<dbReference type="SUPFAM" id="SSF49344">
    <property type="entry name" value="CBD9-like"/>
    <property type="match status" value="1"/>
</dbReference>
<dbReference type="Pfam" id="PF16010">
    <property type="entry name" value="CDH-cyt"/>
    <property type="match status" value="1"/>
</dbReference>
<organism evidence="2 3">
    <name type="scientific">Immersiella caudata</name>
    <dbReference type="NCBI Taxonomy" id="314043"/>
    <lineage>
        <taxon>Eukaryota</taxon>
        <taxon>Fungi</taxon>
        <taxon>Dikarya</taxon>
        <taxon>Ascomycota</taxon>
        <taxon>Pezizomycotina</taxon>
        <taxon>Sordariomycetes</taxon>
        <taxon>Sordariomycetidae</taxon>
        <taxon>Sordariales</taxon>
        <taxon>Lasiosphaeriaceae</taxon>
        <taxon>Immersiella</taxon>
    </lineage>
</organism>
<proteinExistence type="predicted"/>
<dbReference type="Gene3D" id="2.60.40.1210">
    <property type="entry name" value="Cellobiose dehydrogenase, cytochrome domain"/>
    <property type="match status" value="1"/>
</dbReference>
<dbReference type="EMBL" id="JAULSU010000001">
    <property type="protein sequence ID" value="KAK0633992.1"/>
    <property type="molecule type" value="Genomic_DNA"/>
</dbReference>
<reference evidence="2" key="1">
    <citation type="submission" date="2023-06" db="EMBL/GenBank/DDBJ databases">
        <title>Genome-scale phylogeny and comparative genomics of the fungal order Sordariales.</title>
        <authorList>
            <consortium name="Lawrence Berkeley National Laboratory"/>
            <person name="Hensen N."/>
            <person name="Bonometti L."/>
            <person name="Westerberg I."/>
            <person name="Brannstrom I.O."/>
            <person name="Guillou S."/>
            <person name="Cros-Aarteil S."/>
            <person name="Calhoun S."/>
            <person name="Haridas S."/>
            <person name="Kuo A."/>
            <person name="Mondo S."/>
            <person name="Pangilinan J."/>
            <person name="Riley R."/>
            <person name="Labutti K."/>
            <person name="Andreopoulos B."/>
            <person name="Lipzen A."/>
            <person name="Chen C."/>
            <person name="Yanf M."/>
            <person name="Daum C."/>
            <person name="Ng V."/>
            <person name="Clum A."/>
            <person name="Steindorff A."/>
            <person name="Ohm R."/>
            <person name="Martin F."/>
            <person name="Silar P."/>
            <person name="Natvig D."/>
            <person name="Lalanne C."/>
            <person name="Gautier V."/>
            <person name="Ament-Velasquez S.L."/>
            <person name="Kruys A."/>
            <person name="Hutchinson M.I."/>
            <person name="Powell A.J."/>
            <person name="Barry K."/>
            <person name="Miller A.N."/>
            <person name="Grigoriev I.V."/>
            <person name="Debuchy R."/>
            <person name="Gladieux P."/>
            <person name="Thoren M.H."/>
            <person name="Johannesson H."/>
        </authorList>
    </citation>
    <scope>NUCLEOTIDE SEQUENCE</scope>
    <source>
        <strain evidence="2">CBS 606.72</strain>
    </source>
</reference>
<comment type="caution">
    <text evidence="2">The sequence shown here is derived from an EMBL/GenBank/DDBJ whole genome shotgun (WGS) entry which is preliminary data.</text>
</comment>
<dbReference type="PANTHER" id="PTHR47797">
    <property type="entry name" value="DEHYDROGENASE, PUTATIVE (AFU_ORTHOLOGUE AFUA_8G05805)-RELATED"/>
    <property type="match status" value="1"/>
</dbReference>
<sequence length="234" mass="24827">MGALPAAETLFSRPRYTSTHPRSSAQTSNMKLLTPALLALASMSSLVQSQAQNQARPLSSFTDSSANITFKLAIPDTTSAPFPLLMSIIAPIGISWAGFATGGCMLRSPLIVAWPKANGTGFVVTTRWAAHFHAPIPYLNTTLSLLPSSSVNATHWKADFICSQGCSDWWGGSIDPNYNNATFGYGASSRPISSPANVTGGIPFHNVVIGHFDFDLTKAKRGVGEWEGLVKGGL</sequence>